<keyword evidence="2" id="KW-1185">Reference proteome</keyword>
<sequence>MSEQCWGGTLSTDGHVQVLQQELAQVRYERDLVARQLGAVQRLINRWMQDAGPGTRMEQVYGPQTISVAFMHRAINEVIADA</sequence>
<protein>
    <submittedName>
        <fullName evidence="1">Uncharacterized protein</fullName>
    </submittedName>
</protein>
<dbReference type="Proteomes" id="UP000515841">
    <property type="component" value="Segment"/>
</dbReference>
<proteinExistence type="predicted"/>
<evidence type="ECO:0000313" key="1">
    <source>
        <dbReference type="EMBL" id="QNJ56885.1"/>
    </source>
</evidence>
<reference evidence="1 2" key="1">
    <citation type="submission" date="2020-06" db="EMBL/GenBank/DDBJ databases">
        <authorList>
            <person name="Spencer C.E."/>
            <person name="Frederick G.D."/>
            <person name="Baliraine F.N."/>
            <person name="Favela G."/>
            <person name="Farmer V."/>
            <person name="Galindo A."/>
            <person name="Garlena R.A."/>
            <person name="Russell D.A."/>
            <person name="Pope W.H."/>
            <person name="Jacobs-Sera D."/>
            <person name="Hatfull G.F."/>
        </authorList>
    </citation>
    <scope>NUCLEOTIDE SEQUENCE [LARGE SCALE GENOMIC DNA]</scope>
</reference>
<dbReference type="RefSeq" id="YP_010014136.1">
    <property type="nucleotide sequence ID" value="NC_053516.1"/>
</dbReference>
<dbReference type="GeneID" id="63210818"/>
<name>A0A7G8LI13_9CAUD</name>
<dbReference type="KEGG" id="vg:63210818"/>
<evidence type="ECO:0000313" key="2">
    <source>
        <dbReference type="Proteomes" id="UP000515841"/>
    </source>
</evidence>
<accession>A0A7G8LI13</accession>
<organism evidence="1 2">
    <name type="scientific">Mycobacterium phage Reindeer</name>
    <dbReference type="NCBI Taxonomy" id="2762283"/>
    <lineage>
        <taxon>Viruses</taxon>
        <taxon>Duplodnaviria</taxon>
        <taxon>Heunggongvirae</taxon>
        <taxon>Uroviricota</taxon>
        <taxon>Caudoviricetes</taxon>
        <taxon>Vilmaviridae</taxon>
        <taxon>Mclasvirinae</taxon>
        <taxon>Bongovirus</taxon>
        <taxon>Bongovirus reindeer</taxon>
    </lineage>
</organism>
<gene>
    <name evidence="1" type="primary">75</name>
    <name evidence="1" type="ORF">SEA_REINDEER_75</name>
</gene>
<dbReference type="EMBL" id="MT658803">
    <property type="protein sequence ID" value="QNJ56885.1"/>
    <property type="molecule type" value="Genomic_DNA"/>
</dbReference>